<dbReference type="AlphaFoldDB" id="A0AA39N7D0"/>
<gene>
    <name evidence="1" type="ORF">IW261DRAFT_1534239</name>
</gene>
<dbReference type="Proteomes" id="UP001175227">
    <property type="component" value="Unassembled WGS sequence"/>
</dbReference>
<keyword evidence="2" id="KW-1185">Reference proteome</keyword>
<accession>A0AA39N7D0</accession>
<comment type="caution">
    <text evidence="1">The sequence shown here is derived from an EMBL/GenBank/DDBJ whole genome shotgun (WGS) entry which is preliminary data.</text>
</comment>
<proteinExistence type="predicted"/>
<name>A0AA39N7D0_9AGAR</name>
<protein>
    <submittedName>
        <fullName evidence="1">Uncharacterized protein</fullName>
    </submittedName>
</protein>
<evidence type="ECO:0000313" key="1">
    <source>
        <dbReference type="EMBL" id="KAK0460339.1"/>
    </source>
</evidence>
<sequence>MIVSAKARLYLCFSLMHSIYTLQSEFHSNESTTNLSSHPKFIIQLPWLLLFFFYVGNSDADVEGQETVNISTQQIALLKPARQQLLEVRPHEYRAC</sequence>
<evidence type="ECO:0000313" key="2">
    <source>
        <dbReference type="Proteomes" id="UP001175227"/>
    </source>
</evidence>
<dbReference type="EMBL" id="JAUEPR010000178">
    <property type="protein sequence ID" value="KAK0460339.1"/>
    <property type="molecule type" value="Genomic_DNA"/>
</dbReference>
<organism evidence="1 2">
    <name type="scientific">Armillaria novae-zelandiae</name>
    <dbReference type="NCBI Taxonomy" id="153914"/>
    <lineage>
        <taxon>Eukaryota</taxon>
        <taxon>Fungi</taxon>
        <taxon>Dikarya</taxon>
        <taxon>Basidiomycota</taxon>
        <taxon>Agaricomycotina</taxon>
        <taxon>Agaricomycetes</taxon>
        <taxon>Agaricomycetidae</taxon>
        <taxon>Agaricales</taxon>
        <taxon>Marasmiineae</taxon>
        <taxon>Physalacriaceae</taxon>
        <taxon>Armillaria</taxon>
    </lineage>
</organism>
<reference evidence="1" key="1">
    <citation type="submission" date="2023-06" db="EMBL/GenBank/DDBJ databases">
        <authorList>
            <consortium name="Lawrence Berkeley National Laboratory"/>
            <person name="Ahrendt S."/>
            <person name="Sahu N."/>
            <person name="Indic B."/>
            <person name="Wong-Bajracharya J."/>
            <person name="Merenyi Z."/>
            <person name="Ke H.-M."/>
            <person name="Monk M."/>
            <person name="Kocsube S."/>
            <person name="Drula E."/>
            <person name="Lipzen A."/>
            <person name="Balint B."/>
            <person name="Henrissat B."/>
            <person name="Andreopoulos B."/>
            <person name="Martin F.M."/>
            <person name="Harder C.B."/>
            <person name="Rigling D."/>
            <person name="Ford K.L."/>
            <person name="Foster G.D."/>
            <person name="Pangilinan J."/>
            <person name="Papanicolaou A."/>
            <person name="Barry K."/>
            <person name="LaButti K."/>
            <person name="Viragh M."/>
            <person name="Koriabine M."/>
            <person name="Yan M."/>
            <person name="Riley R."/>
            <person name="Champramary S."/>
            <person name="Plett K.L."/>
            <person name="Tsai I.J."/>
            <person name="Slot J."/>
            <person name="Sipos G."/>
            <person name="Plett J."/>
            <person name="Nagy L.G."/>
            <person name="Grigoriev I.V."/>
        </authorList>
    </citation>
    <scope>NUCLEOTIDE SEQUENCE</scope>
    <source>
        <strain evidence="1">ICMP 16352</strain>
    </source>
</reference>